<evidence type="ECO:0000313" key="3">
    <source>
        <dbReference type="Proteomes" id="UP000784294"/>
    </source>
</evidence>
<feature type="region of interest" description="Disordered" evidence="1">
    <location>
        <begin position="1"/>
        <end position="34"/>
    </location>
</feature>
<dbReference type="AlphaFoldDB" id="A0A448XQ37"/>
<sequence length="91" mass="9571">MAYRKPSNLFSTSNTRPNPPRPRRQINRNSSSKVDRKVGATILFVQVGAGKLEVEGLAFGAPKGEVEGSLEASGAGIRQTSVGGESEAEGL</sequence>
<evidence type="ECO:0000256" key="1">
    <source>
        <dbReference type="SAM" id="MobiDB-lite"/>
    </source>
</evidence>
<name>A0A448XQ37_9PLAT</name>
<keyword evidence="3" id="KW-1185">Reference proteome</keyword>
<organism evidence="2 3">
    <name type="scientific">Protopolystoma xenopodis</name>
    <dbReference type="NCBI Taxonomy" id="117903"/>
    <lineage>
        <taxon>Eukaryota</taxon>
        <taxon>Metazoa</taxon>
        <taxon>Spiralia</taxon>
        <taxon>Lophotrochozoa</taxon>
        <taxon>Platyhelminthes</taxon>
        <taxon>Monogenea</taxon>
        <taxon>Polyopisthocotylea</taxon>
        <taxon>Polystomatidea</taxon>
        <taxon>Polystomatidae</taxon>
        <taxon>Protopolystoma</taxon>
    </lineage>
</organism>
<proteinExistence type="predicted"/>
<evidence type="ECO:0000313" key="2">
    <source>
        <dbReference type="EMBL" id="VEL42101.1"/>
    </source>
</evidence>
<dbReference type="Proteomes" id="UP000784294">
    <property type="component" value="Unassembled WGS sequence"/>
</dbReference>
<gene>
    <name evidence="2" type="ORF">PXEA_LOCUS35541</name>
</gene>
<protein>
    <submittedName>
        <fullName evidence="2">Uncharacterized protein</fullName>
    </submittedName>
</protein>
<feature type="region of interest" description="Disordered" evidence="1">
    <location>
        <begin position="67"/>
        <end position="91"/>
    </location>
</feature>
<dbReference type="EMBL" id="CAAALY010272629">
    <property type="protein sequence ID" value="VEL42101.1"/>
    <property type="molecule type" value="Genomic_DNA"/>
</dbReference>
<reference evidence="2" key="1">
    <citation type="submission" date="2018-11" db="EMBL/GenBank/DDBJ databases">
        <authorList>
            <consortium name="Pathogen Informatics"/>
        </authorList>
    </citation>
    <scope>NUCLEOTIDE SEQUENCE</scope>
</reference>
<accession>A0A448XQ37</accession>
<comment type="caution">
    <text evidence="2">The sequence shown here is derived from an EMBL/GenBank/DDBJ whole genome shotgun (WGS) entry which is preliminary data.</text>
</comment>